<reference evidence="1 2" key="1">
    <citation type="submission" date="2012-08" db="EMBL/GenBank/DDBJ databases">
        <title>Selection and characterization of a candidate therapeutic bacteriophage that lyses the German Escherichia coli O104:H4 outbreak strain.</title>
        <authorList>
            <person name="Merabishvilli M."/>
            <person name="De Vos D."/>
            <person name="Verbeken G."/>
            <person name="Kropinski A."/>
            <person name="Vandenheuvel D."/>
            <person name="Lavigne R."/>
            <person name="Wattiau P."/>
            <person name="Mast J."/>
            <person name="Ragimbeau C."/>
            <person name="Mossong J."/>
            <person name="Scheres J."/>
            <person name="Chanishvili N."/>
            <person name="Vaneechoutte M."/>
            <person name="Pirnay J.P."/>
        </authorList>
    </citation>
    <scope>NUCLEOTIDE SEQUENCE [LARGE SCALE GENOMIC DNA]</scope>
</reference>
<dbReference type="InterPro" id="IPR021404">
    <property type="entry name" value="Phage_T4_Gp24.3"/>
</dbReference>
<dbReference type="Pfam" id="PF11242">
    <property type="entry name" value="DUF2774"/>
    <property type="match status" value="1"/>
</dbReference>
<dbReference type="RefSeq" id="YP_009118852.1">
    <property type="nucleotide sequence ID" value="NC_025425.1"/>
</dbReference>
<sequence length="91" mass="10551">MDKKTALMVYMLREDHGLNFVDIAKKIGGISGQDAAKAWLMVKDAREAYANREKVVYRKHHINKKFKNKVQKRVDKPNNTVIMDAFKRAMS</sequence>
<dbReference type="OrthoDB" id="26964at10239"/>
<dbReference type="SMR" id="A0A0B7MSX5"/>
<keyword evidence="2" id="KW-1185">Reference proteome</keyword>
<gene>
    <name evidence="1" type="ORF">BN201_0169</name>
</gene>
<evidence type="ECO:0000313" key="2">
    <source>
        <dbReference type="Proteomes" id="UP000203896"/>
    </source>
</evidence>
<dbReference type="Proteomes" id="UP000203896">
    <property type="component" value="Segment"/>
</dbReference>
<dbReference type="EMBL" id="HE978309">
    <property type="protein sequence ID" value="CEO90772.1"/>
    <property type="molecule type" value="Genomic_DNA"/>
</dbReference>
<protein>
    <submittedName>
        <fullName evidence="1">Uncharacterized protein</fullName>
    </submittedName>
</protein>
<evidence type="ECO:0000313" key="1">
    <source>
        <dbReference type="EMBL" id="CEO90772.1"/>
    </source>
</evidence>
<name>A0A0B7MSX5_9CAUD</name>
<dbReference type="KEGG" id="vg:23301207"/>
<dbReference type="GeneID" id="23301207"/>
<proteinExistence type="predicted"/>
<organism evidence="1 2">
    <name type="scientific">Enterobacteria phage GEC-3S</name>
    <dbReference type="NCBI Taxonomy" id="1222338"/>
    <lineage>
        <taxon>Viruses</taxon>
        <taxon>Duplodnaviria</taxon>
        <taxon>Heunggongvirae</taxon>
        <taxon>Uroviricota</taxon>
        <taxon>Caudoviricetes</taxon>
        <taxon>Pantevenvirales</taxon>
        <taxon>Straboviridae</taxon>
        <taxon>Krischvirus</taxon>
        <taxon>Krischvirus gec3s</taxon>
    </lineage>
</organism>
<accession>A0A0B7MSX5</accession>